<evidence type="ECO:0000259" key="4">
    <source>
        <dbReference type="PROSITE" id="PS50102"/>
    </source>
</evidence>
<proteinExistence type="predicted"/>
<evidence type="ECO:0000256" key="2">
    <source>
        <dbReference type="PROSITE-ProRule" id="PRU00176"/>
    </source>
</evidence>
<dbReference type="InterPro" id="IPR012677">
    <property type="entry name" value="Nucleotide-bd_a/b_plait_sf"/>
</dbReference>
<evidence type="ECO:0000256" key="1">
    <source>
        <dbReference type="ARBA" id="ARBA00022884"/>
    </source>
</evidence>
<dbReference type="PROSITE" id="PS50102">
    <property type="entry name" value="RRM"/>
    <property type="match status" value="1"/>
</dbReference>
<dbReference type="AlphaFoldDB" id="A0A0M8MVL4"/>
<dbReference type="GO" id="GO:0000398">
    <property type="term" value="P:mRNA splicing, via spliceosome"/>
    <property type="evidence" value="ECO:0007669"/>
    <property type="project" value="TreeGrafter"/>
</dbReference>
<dbReference type="GeneID" id="28727557"/>
<sequence>MSDDATMTYAASSPPTESHKGRPVVYVYGLTPRVLERHLDEIFGFYGPIKRLRLFPHERPSAMIEFEQEDSVELALSHMDQGQIDGAHVTVSIDPRPDLEEAPLHSPAPWKERKLGQAPEPVDGATWQHFPPLELQ</sequence>
<dbReference type="InterPro" id="IPR000504">
    <property type="entry name" value="RRM_dom"/>
</dbReference>
<dbReference type="GO" id="GO:0003723">
    <property type="term" value="F:RNA binding"/>
    <property type="evidence" value="ECO:0007669"/>
    <property type="project" value="UniProtKB-UniRule"/>
</dbReference>
<name>A0A0M8MVL4_9BASI</name>
<dbReference type="Pfam" id="PF00076">
    <property type="entry name" value="RRM_1"/>
    <property type="match status" value="1"/>
</dbReference>
<dbReference type="InterPro" id="IPR035979">
    <property type="entry name" value="RBD_domain_sf"/>
</dbReference>
<protein>
    <submittedName>
        <fullName evidence="5">Rna-binding protein with serine-rich domain 1-like protein</fullName>
    </submittedName>
</protein>
<dbReference type="GO" id="GO:0061574">
    <property type="term" value="C:ASAP complex"/>
    <property type="evidence" value="ECO:0007669"/>
    <property type="project" value="TreeGrafter"/>
</dbReference>
<dbReference type="GO" id="GO:0005654">
    <property type="term" value="C:nucleoplasm"/>
    <property type="evidence" value="ECO:0007669"/>
    <property type="project" value="TreeGrafter"/>
</dbReference>
<dbReference type="EMBL" id="LGAV01000003">
    <property type="protein sequence ID" value="KOS14670.1"/>
    <property type="molecule type" value="Genomic_DNA"/>
</dbReference>
<dbReference type="RefSeq" id="XP_017992302.1">
    <property type="nucleotide sequence ID" value="XM_018135682.1"/>
</dbReference>
<dbReference type="SUPFAM" id="SSF54928">
    <property type="entry name" value="RNA-binding domain, RBD"/>
    <property type="match status" value="1"/>
</dbReference>
<organism evidence="5 6">
    <name type="scientific">Malassezia pachydermatis</name>
    <dbReference type="NCBI Taxonomy" id="77020"/>
    <lineage>
        <taxon>Eukaryota</taxon>
        <taxon>Fungi</taxon>
        <taxon>Dikarya</taxon>
        <taxon>Basidiomycota</taxon>
        <taxon>Ustilaginomycotina</taxon>
        <taxon>Malasseziomycetes</taxon>
        <taxon>Malasseziales</taxon>
        <taxon>Malasseziaceae</taxon>
        <taxon>Malassezia</taxon>
    </lineage>
</organism>
<dbReference type="VEuPathDB" id="FungiDB:Malapachy_1172"/>
<evidence type="ECO:0000313" key="6">
    <source>
        <dbReference type="Proteomes" id="UP000037751"/>
    </source>
</evidence>
<dbReference type="PANTHER" id="PTHR15481:SF0">
    <property type="entry name" value="LD23870P-RELATED"/>
    <property type="match status" value="1"/>
</dbReference>
<dbReference type="STRING" id="77020.A0A0M8MVL4"/>
<dbReference type="GO" id="GO:0005737">
    <property type="term" value="C:cytoplasm"/>
    <property type="evidence" value="ECO:0007669"/>
    <property type="project" value="TreeGrafter"/>
</dbReference>
<dbReference type="Gene3D" id="3.30.70.330">
    <property type="match status" value="1"/>
</dbReference>
<feature type="domain" description="RRM" evidence="4">
    <location>
        <begin position="23"/>
        <end position="96"/>
    </location>
</feature>
<feature type="region of interest" description="Disordered" evidence="3">
    <location>
        <begin position="92"/>
        <end position="136"/>
    </location>
</feature>
<accession>A0A0M8MVL4</accession>
<gene>
    <name evidence="5" type="ORF">Malapachy_1172</name>
</gene>
<keyword evidence="1 2" id="KW-0694">RNA-binding</keyword>
<reference evidence="5 6" key="1">
    <citation type="submission" date="2015-07" db="EMBL/GenBank/DDBJ databases">
        <title>Draft Genome Sequence of Malassezia furfur CBS1878 and Malassezia pachydermatis CBS1879.</title>
        <authorList>
            <person name="Triana S."/>
            <person name="Ohm R."/>
            <person name="Gonzalez A."/>
            <person name="DeCock H."/>
            <person name="Restrepo S."/>
            <person name="Celis A."/>
        </authorList>
    </citation>
    <scope>NUCLEOTIDE SEQUENCE [LARGE SCALE GENOMIC DNA]</scope>
    <source>
        <strain evidence="5 6">CBS 1879</strain>
    </source>
</reference>
<dbReference type="PANTHER" id="PTHR15481">
    <property type="entry name" value="RIBONUCLEIC ACID BINDING PROTEIN S1"/>
    <property type="match status" value="1"/>
</dbReference>
<evidence type="ECO:0000313" key="5">
    <source>
        <dbReference type="EMBL" id="KOS14670.1"/>
    </source>
</evidence>
<keyword evidence="6" id="KW-1185">Reference proteome</keyword>
<dbReference type="OrthoDB" id="252020at2759"/>
<evidence type="ECO:0000256" key="3">
    <source>
        <dbReference type="SAM" id="MobiDB-lite"/>
    </source>
</evidence>
<comment type="caution">
    <text evidence="5">The sequence shown here is derived from an EMBL/GenBank/DDBJ whole genome shotgun (WGS) entry which is preliminary data.</text>
</comment>
<dbReference type="Proteomes" id="UP000037751">
    <property type="component" value="Unassembled WGS sequence"/>
</dbReference>
<dbReference type="SMART" id="SM00360">
    <property type="entry name" value="RRM"/>
    <property type="match status" value="1"/>
</dbReference>